<keyword evidence="6" id="KW-0511">Multifunctional enzyme</keyword>
<dbReference type="EMBL" id="CAFAAJ010000135">
    <property type="protein sequence ID" value="CAB4815038.1"/>
    <property type="molecule type" value="Genomic_DNA"/>
</dbReference>
<evidence type="ECO:0000256" key="3">
    <source>
        <dbReference type="ARBA" id="ARBA00022737"/>
    </source>
</evidence>
<evidence type="ECO:0000256" key="6">
    <source>
        <dbReference type="ARBA" id="ARBA00023268"/>
    </source>
</evidence>
<keyword evidence="4" id="KW-0378">Hydrolase</keyword>
<dbReference type="SUPFAM" id="SSF109604">
    <property type="entry name" value="HD-domain/PDEase-like"/>
    <property type="match status" value="1"/>
</dbReference>
<dbReference type="Gene3D" id="3.30.460.10">
    <property type="entry name" value="Beta Polymerase, domain 2"/>
    <property type="match status" value="1"/>
</dbReference>
<dbReference type="PANTHER" id="PTHR47320:SF1">
    <property type="entry name" value="BIFUNCTIONAL URIDYLYLTRANSFERASE_URIDYLYL-REMOVING ENZYME"/>
    <property type="match status" value="1"/>
</dbReference>
<keyword evidence="1" id="KW-0808">Transferase</keyword>
<protein>
    <submittedName>
        <fullName evidence="9">Unannotated protein</fullName>
    </submittedName>
</protein>
<dbReference type="SUPFAM" id="SSF81593">
    <property type="entry name" value="Nucleotidyltransferase substrate binding subunit/domain"/>
    <property type="match status" value="1"/>
</dbReference>
<dbReference type="InterPro" id="IPR045865">
    <property type="entry name" value="ACT-like_dom_sf"/>
</dbReference>
<proteinExistence type="inferred from homology"/>
<feature type="domain" description="ACT" evidence="7">
    <location>
        <begin position="701"/>
        <end position="771"/>
    </location>
</feature>
<dbReference type="PANTHER" id="PTHR47320">
    <property type="entry name" value="BIFUNCTIONAL URIDYLYLTRANSFERASE/URIDYLYL-REMOVING ENZYME"/>
    <property type="match status" value="1"/>
</dbReference>
<dbReference type="InterPro" id="IPR043519">
    <property type="entry name" value="NT_sf"/>
</dbReference>
<dbReference type="InterPro" id="IPR002934">
    <property type="entry name" value="Polymerase_NTP_transf_dom"/>
</dbReference>
<dbReference type="InterPro" id="IPR003607">
    <property type="entry name" value="HD/PDEase_dom"/>
</dbReference>
<dbReference type="InterPro" id="IPR013546">
    <property type="entry name" value="PII_UdlTrfase/GS_AdlTrfase"/>
</dbReference>
<organism evidence="9">
    <name type="scientific">freshwater metagenome</name>
    <dbReference type="NCBI Taxonomy" id="449393"/>
    <lineage>
        <taxon>unclassified sequences</taxon>
        <taxon>metagenomes</taxon>
        <taxon>ecological metagenomes</taxon>
    </lineage>
</organism>
<keyword evidence="2" id="KW-0548">Nucleotidyltransferase</keyword>
<evidence type="ECO:0000256" key="4">
    <source>
        <dbReference type="ARBA" id="ARBA00022801"/>
    </source>
</evidence>
<accession>A0A6J6Z783</accession>
<dbReference type="Pfam" id="PF08335">
    <property type="entry name" value="GlnD_UR_UTase"/>
    <property type="match status" value="1"/>
</dbReference>
<dbReference type="SMART" id="SM00471">
    <property type="entry name" value="HDc"/>
    <property type="match status" value="1"/>
</dbReference>
<dbReference type="InterPro" id="IPR006674">
    <property type="entry name" value="HD_domain"/>
</dbReference>
<reference evidence="9" key="1">
    <citation type="submission" date="2020-05" db="EMBL/GenBank/DDBJ databases">
        <authorList>
            <person name="Chiriac C."/>
            <person name="Salcher M."/>
            <person name="Ghai R."/>
            <person name="Kavagutti S V."/>
        </authorList>
    </citation>
    <scope>NUCLEOTIDE SEQUENCE</scope>
</reference>
<dbReference type="CDD" id="cd00077">
    <property type="entry name" value="HDc"/>
    <property type="match status" value="1"/>
</dbReference>
<dbReference type="Pfam" id="PF01842">
    <property type="entry name" value="ACT"/>
    <property type="match status" value="2"/>
</dbReference>
<evidence type="ECO:0000259" key="7">
    <source>
        <dbReference type="PROSITE" id="PS51671"/>
    </source>
</evidence>
<dbReference type="SUPFAM" id="SSF55021">
    <property type="entry name" value="ACT-like"/>
    <property type="match status" value="2"/>
</dbReference>
<dbReference type="InterPro" id="IPR010043">
    <property type="entry name" value="UTase/UR"/>
</dbReference>
<dbReference type="InterPro" id="IPR002912">
    <property type="entry name" value="ACT_dom"/>
</dbReference>
<name>A0A6J6Z783_9ZZZZ</name>
<dbReference type="Pfam" id="PF01966">
    <property type="entry name" value="HD"/>
    <property type="match status" value="1"/>
</dbReference>
<sequence length="771" mass="83169">MSVISGTELRNAVLADRSVGGRALCRALSDATDEWLIGLFEAATAGIKGRFALVATGGYGRGELAPYSDLDVLLLHDSPKTVAQVAERLWYPIWDASKGADKIKLGHAVRTVKEAKELASDDLDTATSLLTARHLAGDAALTSDLLGIIASDWRSRRAHWLAVLAAGVASRHEEAGEAAFLLEPNLKESSGGLRDVHALHWAEAAGALIAPADRAALAQAEDTLLAVRVALHRTTGRAGDVLLLQEQETVAPEAGFRDSDVLMAAVSVAARRVVWIGDETWSRVNGLPPVASDHVLASGVFLRGGEVELEAAADPSQDATLMLRVARTAAESGARISRATLERLESSAAVLPAPWPTGAIDDLVGLLLSGHRAIPVFEALDHYDLLVRILPEWAPVRCKPQRNAYHRFTVDRHLWETAANAAALVHRVTRPDLLVLGALLHDIGKGYPGDHTDVGVDLVRVIGPRLGLIDDDVDVIVTMVRQHLLLPDVATRRDLSDDGTINAVAEAVGNDVTLDLLSALTEADSLATGPSAWGSWKRELVTLLVDRTHHVLGGGDFTQVNWRLFPTSEVLELMGEGTTAIRTTEDRVTVVAPDRPGLFSRVAGVLSLHGLDVLDAEAHSDDSVAGRQAMAANEFRLLPPKEGIKWDRVVDDLQRALDGQLAIESRLAERAKTYRRRKMLSATVSSPSVRIHNDASSNATVIEVRAPDKIGILHRITKSLGELGLDIRHAKVQTMGNEVVDTFYVRTADRLKVLDPFHLKEIERAILHAVS</sequence>
<dbReference type="Pfam" id="PF01909">
    <property type="entry name" value="NTP_transf_2"/>
    <property type="match status" value="1"/>
</dbReference>
<dbReference type="SUPFAM" id="SSF81301">
    <property type="entry name" value="Nucleotidyltransferase"/>
    <property type="match status" value="1"/>
</dbReference>
<dbReference type="Gene3D" id="1.10.3090.10">
    <property type="entry name" value="cca-adding enzyme, domain 2"/>
    <property type="match status" value="1"/>
</dbReference>
<dbReference type="GO" id="GO:0016787">
    <property type="term" value="F:hydrolase activity"/>
    <property type="evidence" value="ECO:0007669"/>
    <property type="project" value="UniProtKB-KW"/>
</dbReference>
<dbReference type="CDD" id="cd05401">
    <property type="entry name" value="NT_GlnE_GlnD_like"/>
    <property type="match status" value="1"/>
</dbReference>
<dbReference type="CDD" id="cd04899">
    <property type="entry name" value="ACT_ACR-UUR-like_2"/>
    <property type="match status" value="1"/>
</dbReference>
<dbReference type="CDD" id="cd04900">
    <property type="entry name" value="ACT_UUR-like_1"/>
    <property type="match status" value="1"/>
</dbReference>
<dbReference type="PIRSF" id="PIRSF006288">
    <property type="entry name" value="PII_uridyltransf"/>
    <property type="match status" value="1"/>
</dbReference>
<dbReference type="GO" id="GO:0008773">
    <property type="term" value="F:[protein-PII] uridylyltransferase activity"/>
    <property type="evidence" value="ECO:0007669"/>
    <property type="project" value="InterPro"/>
</dbReference>
<dbReference type="Gene3D" id="3.30.70.260">
    <property type="match status" value="2"/>
</dbReference>
<feature type="domain" description="ACT" evidence="7">
    <location>
        <begin position="587"/>
        <end position="679"/>
    </location>
</feature>
<evidence type="ECO:0000256" key="1">
    <source>
        <dbReference type="ARBA" id="ARBA00022679"/>
    </source>
</evidence>
<evidence type="ECO:0000256" key="5">
    <source>
        <dbReference type="ARBA" id="ARBA00022842"/>
    </source>
</evidence>
<dbReference type="NCBIfam" id="NF002895">
    <property type="entry name" value="PRK03381.1"/>
    <property type="match status" value="1"/>
</dbReference>
<evidence type="ECO:0000313" key="9">
    <source>
        <dbReference type="EMBL" id="CAB4815038.1"/>
    </source>
</evidence>
<dbReference type="PROSITE" id="PS51831">
    <property type="entry name" value="HD"/>
    <property type="match status" value="1"/>
</dbReference>
<feature type="domain" description="HD" evidence="8">
    <location>
        <begin position="410"/>
        <end position="511"/>
    </location>
</feature>
<evidence type="ECO:0000259" key="8">
    <source>
        <dbReference type="PROSITE" id="PS51831"/>
    </source>
</evidence>
<dbReference type="PROSITE" id="PS51671">
    <property type="entry name" value="ACT"/>
    <property type="match status" value="2"/>
</dbReference>
<gene>
    <name evidence="9" type="ORF">UFOPK3001_01827</name>
</gene>
<dbReference type="HAMAP" id="MF_00277">
    <property type="entry name" value="PII_uridylyl_transf"/>
    <property type="match status" value="1"/>
</dbReference>
<keyword evidence="5" id="KW-0460">Magnesium</keyword>
<keyword evidence="3" id="KW-0677">Repeat</keyword>
<evidence type="ECO:0000256" key="2">
    <source>
        <dbReference type="ARBA" id="ARBA00022695"/>
    </source>
</evidence>
<dbReference type="AlphaFoldDB" id="A0A6J6Z783"/>